<feature type="compositionally biased region" description="Basic and acidic residues" evidence="2">
    <location>
        <begin position="1"/>
        <end position="19"/>
    </location>
</feature>
<dbReference type="EMBL" id="AVOT02006703">
    <property type="protein sequence ID" value="MBW0482237.1"/>
    <property type="molecule type" value="Genomic_DNA"/>
</dbReference>
<feature type="transmembrane region" description="Helical" evidence="3">
    <location>
        <begin position="328"/>
        <end position="349"/>
    </location>
</feature>
<dbReference type="GO" id="GO:0005634">
    <property type="term" value="C:nucleus"/>
    <property type="evidence" value="ECO:0007669"/>
    <property type="project" value="TreeGrafter"/>
</dbReference>
<comment type="caution">
    <text evidence="4">The sequence shown here is derived from an EMBL/GenBank/DDBJ whole genome shotgun (WGS) entry which is preliminary data.</text>
</comment>
<evidence type="ECO:0000256" key="1">
    <source>
        <dbReference type="ARBA" id="ARBA00006781"/>
    </source>
</evidence>
<dbReference type="AlphaFoldDB" id="A0A9Q3CGI5"/>
<sequence>MTEPDSRKRKSEGELKNEGSDTDMVDETIDVTFEFCDLSPIDYHALKHLISQLFRLASPQVCTLPPTSNQRIVPPSKAPLQAVLDNIDVGELADLLLGPQKEWVGCSVKCGEDDSDPYAFASVIDLRANQEKPSVAALTSYLLSTLTASGSASSQSLELHAILTESLKPQGKGVGLVLSERLINMPVQVIPPLLTQFGNEIKHAQSQKAPGFDFTWLLIPSRVFLMRCDEDQTEEINPTFCPALSDSKQKSKKTKKSTSNQIGELGLYHPEDELISQFASHTVHFPLPKLEKTDTSKNSEEFGIEQQGRLMLIELSQWDSDHHSRNTYFVIASEVLDIYFIFKMMYFLIAGMN</sequence>
<organism evidence="4 5">
    <name type="scientific">Austropuccinia psidii MF-1</name>
    <dbReference type="NCBI Taxonomy" id="1389203"/>
    <lineage>
        <taxon>Eukaryota</taxon>
        <taxon>Fungi</taxon>
        <taxon>Dikarya</taxon>
        <taxon>Basidiomycota</taxon>
        <taxon>Pucciniomycotina</taxon>
        <taxon>Pucciniomycetes</taxon>
        <taxon>Pucciniales</taxon>
        <taxon>Sphaerophragmiaceae</taxon>
        <taxon>Austropuccinia</taxon>
    </lineage>
</organism>
<feature type="region of interest" description="Disordered" evidence="2">
    <location>
        <begin position="1"/>
        <end position="23"/>
    </location>
</feature>
<comment type="similarity">
    <text evidence="1">Belongs to the BCP1 family.</text>
</comment>
<evidence type="ECO:0000313" key="4">
    <source>
        <dbReference type="EMBL" id="MBW0482237.1"/>
    </source>
</evidence>
<evidence type="ECO:0000256" key="3">
    <source>
        <dbReference type="SAM" id="Phobius"/>
    </source>
</evidence>
<evidence type="ECO:0000313" key="5">
    <source>
        <dbReference type="Proteomes" id="UP000765509"/>
    </source>
</evidence>
<dbReference type="Pfam" id="PF13862">
    <property type="entry name" value="BCCIP"/>
    <property type="match status" value="1"/>
</dbReference>
<accession>A0A9Q3CGI5</accession>
<keyword evidence="3" id="KW-1133">Transmembrane helix</keyword>
<evidence type="ECO:0008006" key="6">
    <source>
        <dbReference type="Google" id="ProtNLM"/>
    </source>
</evidence>
<dbReference type="PIRSF" id="PIRSF028983">
    <property type="entry name" value="BCP1"/>
    <property type="match status" value="1"/>
</dbReference>
<dbReference type="InterPro" id="IPR025602">
    <property type="entry name" value="BCP1_family"/>
</dbReference>
<dbReference type="PANTHER" id="PTHR13261:SF0">
    <property type="entry name" value="BRCA2 AND CDKN1A-INTERACTING PROTEIN"/>
    <property type="match status" value="1"/>
</dbReference>
<proteinExistence type="inferred from homology"/>
<reference evidence="4" key="1">
    <citation type="submission" date="2021-03" db="EMBL/GenBank/DDBJ databases">
        <title>Draft genome sequence of rust myrtle Austropuccinia psidii MF-1, a brazilian biotype.</title>
        <authorList>
            <person name="Quecine M.C."/>
            <person name="Pachon D.M.R."/>
            <person name="Bonatelli M.L."/>
            <person name="Correr F.H."/>
            <person name="Franceschini L.M."/>
            <person name="Leite T.F."/>
            <person name="Margarido G.R.A."/>
            <person name="Almeida C.A."/>
            <person name="Ferrarezi J.A."/>
            <person name="Labate C.A."/>
        </authorList>
    </citation>
    <scope>NUCLEOTIDE SEQUENCE</scope>
    <source>
        <strain evidence="4">MF-1</strain>
    </source>
</reference>
<keyword evidence="3" id="KW-0812">Transmembrane</keyword>
<evidence type="ECO:0000256" key="2">
    <source>
        <dbReference type="SAM" id="MobiDB-lite"/>
    </source>
</evidence>
<dbReference type="Proteomes" id="UP000765509">
    <property type="component" value="Unassembled WGS sequence"/>
</dbReference>
<dbReference type="OrthoDB" id="27543at2759"/>
<protein>
    <recommendedName>
        <fullName evidence="6">Protein BCP1</fullName>
    </recommendedName>
</protein>
<keyword evidence="5" id="KW-1185">Reference proteome</keyword>
<dbReference type="PANTHER" id="PTHR13261">
    <property type="entry name" value="BRCA2 AND CDKN1A INTERACTING PROTEIN"/>
    <property type="match status" value="1"/>
</dbReference>
<keyword evidence="3" id="KW-0472">Membrane</keyword>
<name>A0A9Q3CGI5_9BASI</name>
<gene>
    <name evidence="4" type="ORF">O181_021952</name>
</gene>